<dbReference type="EMBL" id="DXAQ01000122">
    <property type="protein sequence ID" value="HIZ89848.1"/>
    <property type="molecule type" value="Genomic_DNA"/>
</dbReference>
<evidence type="ECO:0000313" key="1">
    <source>
        <dbReference type="EMBL" id="HIZ89848.1"/>
    </source>
</evidence>
<dbReference type="NCBIfam" id="TIGR00847">
    <property type="entry name" value="ccoS"/>
    <property type="match status" value="1"/>
</dbReference>
<comment type="caution">
    <text evidence="1">The sequence shown here is derived from an EMBL/GenBank/DDBJ whole genome shotgun (WGS) entry which is preliminary data.</text>
</comment>
<dbReference type="Pfam" id="PF03597">
    <property type="entry name" value="FixS"/>
    <property type="match status" value="1"/>
</dbReference>
<organism evidence="1 2">
    <name type="scientific">Candidatus Mucispirillum faecigallinarum</name>
    <dbReference type="NCBI Taxonomy" id="2838699"/>
    <lineage>
        <taxon>Bacteria</taxon>
        <taxon>Pseudomonadati</taxon>
        <taxon>Deferribacterota</taxon>
        <taxon>Deferribacteres</taxon>
        <taxon>Deferribacterales</taxon>
        <taxon>Mucispirillaceae</taxon>
        <taxon>Mucispirillum</taxon>
    </lineage>
</organism>
<dbReference type="AlphaFoldDB" id="A0A9D2GTR5"/>
<reference evidence="1" key="1">
    <citation type="journal article" date="2021" name="PeerJ">
        <title>Extensive microbial diversity within the chicken gut microbiome revealed by metagenomics and culture.</title>
        <authorList>
            <person name="Gilroy R."/>
            <person name="Ravi A."/>
            <person name="Getino M."/>
            <person name="Pursley I."/>
            <person name="Horton D.L."/>
            <person name="Alikhan N.F."/>
            <person name="Baker D."/>
            <person name="Gharbi K."/>
            <person name="Hall N."/>
            <person name="Watson M."/>
            <person name="Adriaenssens E.M."/>
            <person name="Foster-Nyarko E."/>
            <person name="Jarju S."/>
            <person name="Secka A."/>
            <person name="Antonio M."/>
            <person name="Oren A."/>
            <person name="Chaudhuri R.R."/>
            <person name="La Ragione R."/>
            <person name="Hildebrand F."/>
            <person name="Pallen M.J."/>
        </authorList>
    </citation>
    <scope>NUCLEOTIDE SEQUENCE</scope>
    <source>
        <strain evidence="1">ChiW4-1371</strain>
    </source>
</reference>
<dbReference type="Proteomes" id="UP000824176">
    <property type="component" value="Unassembled WGS sequence"/>
</dbReference>
<accession>A0A9D2GTR5</accession>
<gene>
    <name evidence="1" type="primary">ccoS</name>
    <name evidence="1" type="ORF">H9804_07870</name>
</gene>
<evidence type="ECO:0000313" key="2">
    <source>
        <dbReference type="Proteomes" id="UP000824176"/>
    </source>
</evidence>
<proteinExistence type="predicted"/>
<sequence>MFVLILVSLVVGISAFLWFILSSKKNQFDDIEGPKYRMLNDDDDDDTLNRQKK</sequence>
<reference evidence="1" key="2">
    <citation type="submission" date="2021-04" db="EMBL/GenBank/DDBJ databases">
        <authorList>
            <person name="Gilroy R."/>
        </authorList>
    </citation>
    <scope>NUCLEOTIDE SEQUENCE</scope>
    <source>
        <strain evidence="1">ChiW4-1371</strain>
    </source>
</reference>
<name>A0A9D2GTR5_9BACT</name>
<protein>
    <submittedName>
        <fullName evidence="1">Cbb3-type cytochrome oxidase assembly protein CcoS</fullName>
    </submittedName>
</protein>
<dbReference type="InterPro" id="IPR004714">
    <property type="entry name" value="Cyt_oxidase_maturation_cbb3"/>
</dbReference>